<evidence type="ECO:0000256" key="2">
    <source>
        <dbReference type="ARBA" id="ARBA00022559"/>
    </source>
</evidence>
<keyword evidence="11" id="KW-1185">Reference proteome</keyword>
<dbReference type="PANTHER" id="PTHR33577:SF19">
    <property type="entry name" value="HEME HALOPEROXIDASE FAMILY PROFILE DOMAIN-CONTAINING PROTEIN-RELATED"/>
    <property type="match status" value="1"/>
</dbReference>
<accession>A0A2T4BWJ2</accession>
<dbReference type="GO" id="GO:0046872">
    <property type="term" value="F:metal ion binding"/>
    <property type="evidence" value="ECO:0007669"/>
    <property type="project" value="UniProtKB-KW"/>
</dbReference>
<keyword evidence="2 10" id="KW-0575">Peroxidase</keyword>
<evidence type="ECO:0000259" key="9">
    <source>
        <dbReference type="PROSITE" id="PS51405"/>
    </source>
</evidence>
<dbReference type="Pfam" id="PF01328">
    <property type="entry name" value="Peroxidase_2"/>
    <property type="match status" value="1"/>
</dbReference>
<comment type="cofactor">
    <cofactor evidence="1">
        <name>heme b</name>
        <dbReference type="ChEBI" id="CHEBI:60344"/>
    </cofactor>
</comment>
<protein>
    <submittedName>
        <fullName evidence="10">Cloroperoxidase</fullName>
    </submittedName>
</protein>
<keyword evidence="3" id="KW-0349">Heme</keyword>
<dbReference type="GO" id="GO:0004601">
    <property type="term" value="F:peroxidase activity"/>
    <property type="evidence" value="ECO:0007669"/>
    <property type="project" value="UniProtKB-KW"/>
</dbReference>
<feature type="chain" id="PRO_5015635661" evidence="8">
    <location>
        <begin position="19"/>
        <end position="300"/>
    </location>
</feature>
<comment type="similarity">
    <text evidence="7">Belongs to the chloroperoxidase family.</text>
</comment>
<evidence type="ECO:0000256" key="6">
    <source>
        <dbReference type="ARBA" id="ARBA00023004"/>
    </source>
</evidence>
<dbReference type="OrthoDB" id="407298at2759"/>
<evidence type="ECO:0000256" key="4">
    <source>
        <dbReference type="ARBA" id="ARBA00022723"/>
    </source>
</evidence>
<dbReference type="AlphaFoldDB" id="A0A2T4BWJ2"/>
<evidence type="ECO:0000313" key="10">
    <source>
        <dbReference type="EMBL" id="PTB73693.1"/>
    </source>
</evidence>
<proteinExistence type="inferred from homology"/>
<feature type="signal peptide" evidence="8">
    <location>
        <begin position="1"/>
        <end position="18"/>
    </location>
</feature>
<evidence type="ECO:0000256" key="3">
    <source>
        <dbReference type="ARBA" id="ARBA00022617"/>
    </source>
</evidence>
<dbReference type="EMBL" id="KZ679137">
    <property type="protein sequence ID" value="PTB73693.1"/>
    <property type="molecule type" value="Genomic_DNA"/>
</dbReference>
<evidence type="ECO:0000256" key="7">
    <source>
        <dbReference type="ARBA" id="ARBA00025795"/>
    </source>
</evidence>
<dbReference type="PANTHER" id="PTHR33577">
    <property type="entry name" value="STERIGMATOCYSTIN BIOSYNTHESIS PEROXIDASE STCC-RELATED"/>
    <property type="match status" value="1"/>
</dbReference>
<evidence type="ECO:0000256" key="1">
    <source>
        <dbReference type="ARBA" id="ARBA00001970"/>
    </source>
</evidence>
<dbReference type="Proteomes" id="UP000240760">
    <property type="component" value="Unassembled WGS sequence"/>
</dbReference>
<dbReference type="SUPFAM" id="SSF47571">
    <property type="entry name" value="Cloroperoxidase"/>
    <property type="match status" value="1"/>
</dbReference>
<dbReference type="Gene3D" id="1.10.489.10">
    <property type="entry name" value="Chloroperoxidase-like"/>
    <property type="match status" value="1"/>
</dbReference>
<keyword evidence="5" id="KW-0560">Oxidoreductase</keyword>
<evidence type="ECO:0000256" key="8">
    <source>
        <dbReference type="SAM" id="SignalP"/>
    </source>
</evidence>
<dbReference type="InterPro" id="IPR000028">
    <property type="entry name" value="Chloroperoxidase"/>
</dbReference>
<name>A0A2T4BWJ2_TRILO</name>
<dbReference type="PROSITE" id="PS51405">
    <property type="entry name" value="HEME_HALOPEROXIDASE"/>
    <property type="match status" value="1"/>
</dbReference>
<reference evidence="10 11" key="1">
    <citation type="submission" date="2016-07" db="EMBL/GenBank/DDBJ databases">
        <title>Multiple horizontal gene transfer events from other fungi enriched the ability of initially mycotrophic Trichoderma (Ascomycota) to feed on dead plant biomass.</title>
        <authorList>
            <consortium name="DOE Joint Genome Institute"/>
            <person name="Aerts A."/>
            <person name="Atanasova L."/>
            <person name="Chenthamara K."/>
            <person name="Zhang J."/>
            <person name="Grujic M."/>
            <person name="Henrissat B."/>
            <person name="Kuo A."/>
            <person name="Salamov A."/>
            <person name="Lipzen A."/>
            <person name="Labutti K."/>
            <person name="Barry K."/>
            <person name="Miao Y."/>
            <person name="Rahimi M.J."/>
            <person name="Shen Q."/>
            <person name="Grigoriev I.V."/>
            <person name="Kubicek C.P."/>
            <person name="Druzhinina I.S."/>
        </authorList>
    </citation>
    <scope>NUCLEOTIDE SEQUENCE [LARGE SCALE GENOMIC DNA]</scope>
    <source>
        <strain evidence="10 11">ATCC 18648</strain>
    </source>
</reference>
<sequence>MELLLPLIALSSLTSITAAQIQIPNPPIFDALDPRFNEWQAPGPDDSRGPCPGLNSLANHGFLPRSGKNITAIDLVRGTYSGYHALPDIALAAGTAELIKAYRLAAFDLHELSNHGFVTHDCSLARGDASTPNNNDFNATIWSVPLSVLQNYSIITTEAIGAARTARDLYDIAHNPGQQCGARSIAVGALENGFLLQTLGGSPKLEWVRSLIEEERIPTHLGFEPGNVLANNLAVDLSVGLESLVSQPDLVGLFGNTVIKTPKDLLNEVFPIKEYDLSYIVEVLGLAGFPSVDLSLLFGQ</sequence>
<evidence type="ECO:0000256" key="5">
    <source>
        <dbReference type="ARBA" id="ARBA00023002"/>
    </source>
</evidence>
<evidence type="ECO:0000313" key="11">
    <source>
        <dbReference type="Proteomes" id="UP000240760"/>
    </source>
</evidence>
<feature type="domain" description="Heme haloperoxidase family profile" evidence="9">
    <location>
        <begin position="35"/>
        <end position="246"/>
    </location>
</feature>
<keyword evidence="4" id="KW-0479">Metal-binding</keyword>
<dbReference type="InterPro" id="IPR036851">
    <property type="entry name" value="Chloroperoxidase-like_sf"/>
</dbReference>
<keyword evidence="6" id="KW-0408">Iron</keyword>
<keyword evidence="8" id="KW-0732">Signal</keyword>
<organism evidence="10 11">
    <name type="scientific">Trichoderma longibrachiatum ATCC 18648</name>
    <dbReference type="NCBI Taxonomy" id="983965"/>
    <lineage>
        <taxon>Eukaryota</taxon>
        <taxon>Fungi</taxon>
        <taxon>Dikarya</taxon>
        <taxon>Ascomycota</taxon>
        <taxon>Pezizomycotina</taxon>
        <taxon>Sordariomycetes</taxon>
        <taxon>Hypocreomycetidae</taxon>
        <taxon>Hypocreales</taxon>
        <taxon>Hypocreaceae</taxon>
        <taxon>Trichoderma</taxon>
    </lineage>
</organism>
<gene>
    <name evidence="10" type="ORF">M440DRAFT_1381490</name>
</gene>